<protein>
    <recommendedName>
        <fullName evidence="2">HK97 gp10 family phage protein</fullName>
    </recommendedName>
</protein>
<name>A0A0F9UA71_9ZZZZ</name>
<proteinExistence type="predicted"/>
<evidence type="ECO:0000313" key="1">
    <source>
        <dbReference type="EMBL" id="KKN90090.1"/>
    </source>
</evidence>
<reference evidence="1" key="1">
    <citation type="journal article" date="2015" name="Nature">
        <title>Complex archaea that bridge the gap between prokaryotes and eukaryotes.</title>
        <authorList>
            <person name="Spang A."/>
            <person name="Saw J.H."/>
            <person name="Jorgensen S.L."/>
            <person name="Zaremba-Niedzwiedzka K."/>
            <person name="Martijn J."/>
            <person name="Lind A.E."/>
            <person name="van Eijk R."/>
            <person name="Schleper C."/>
            <person name="Guy L."/>
            <person name="Ettema T.J."/>
        </authorList>
    </citation>
    <scope>NUCLEOTIDE SEQUENCE</scope>
</reference>
<comment type="caution">
    <text evidence="1">The sequence shown here is derived from an EMBL/GenBank/DDBJ whole genome shotgun (WGS) entry which is preliminary data.</text>
</comment>
<sequence length="186" mass="20807">MTGNLPTADLQIRVSVDTKRLKPAMGKVSKFLRELDDLSNKRTRRKTFRVVRHGGRESLKKVEKKIAKEFEAIEDGTKRALERVLARVLHTSKGLVPVDTGLLKRTGFSMAVRLKTKVVGIVGYNIISGNVPPGVDTGAYYAVYVHEINAIHDPPTQWKFLSAALDQHKSSISSDMQTELKKRRKG</sequence>
<dbReference type="AlphaFoldDB" id="A0A0F9UA71"/>
<dbReference type="EMBL" id="LAZR01000113">
    <property type="protein sequence ID" value="KKN90090.1"/>
    <property type="molecule type" value="Genomic_DNA"/>
</dbReference>
<accession>A0A0F9UA71</accession>
<evidence type="ECO:0008006" key="2">
    <source>
        <dbReference type="Google" id="ProtNLM"/>
    </source>
</evidence>
<organism evidence="1">
    <name type="scientific">marine sediment metagenome</name>
    <dbReference type="NCBI Taxonomy" id="412755"/>
    <lineage>
        <taxon>unclassified sequences</taxon>
        <taxon>metagenomes</taxon>
        <taxon>ecological metagenomes</taxon>
    </lineage>
</organism>
<gene>
    <name evidence="1" type="ORF">LCGC14_0232030</name>
</gene>